<dbReference type="EMBL" id="FLQW01002332">
    <property type="protein sequence ID" value="SBS92992.1"/>
    <property type="molecule type" value="Genomic_DNA"/>
</dbReference>
<sequence length="427" mass="49716">MSYSLQLFKYLHYSSYLLILQDEILQELPSNEIYEEFNSENNYISNSICKEADYIKCVDKGACFKLCKKVERNFKSLYEMGTSKKNDERCSHFKYWVYKEIKNLFKSNSKEVYIKDVTDIFINLRSTLRETYGIYNCNYFIKNSLNELNDKIEQKYLYDYFTNYESIKTKEFCNNIKVHKYKQYLNNINDLYKTKKSTCCLNNMLVCPHYFLKCDNLYNPSMLLSELEKNGGRSCDVLKNKSESEIIEKISDPKYTESDIMETFLFTNCHIKNDGKILSCGLVQASAMRDRNRDTNEIHEQSQNNSIDSSETQTTKSGSDSENVPETGMYKSKIVHSDVDGKDKLSDYYEGVDKLIKWKFSKGKPICSGNPSNKDTVRLCKYMEQAHKVGLAKKKDGGGYTVRSGVSWSAKDLKIGREKERTRESAQ</sequence>
<organism evidence="2 3">
    <name type="scientific">Plasmodium malariae</name>
    <dbReference type="NCBI Taxonomy" id="5858"/>
    <lineage>
        <taxon>Eukaryota</taxon>
        <taxon>Sar</taxon>
        <taxon>Alveolata</taxon>
        <taxon>Apicomplexa</taxon>
        <taxon>Aconoidasida</taxon>
        <taxon>Haemosporida</taxon>
        <taxon>Plasmodiidae</taxon>
        <taxon>Plasmodium</taxon>
        <taxon>Plasmodium (Plasmodium)</taxon>
    </lineage>
</organism>
<proteinExistence type="predicted"/>
<dbReference type="Pfam" id="PF05795">
    <property type="entry name" value="Plasmodium_Vir"/>
    <property type="match status" value="1"/>
</dbReference>
<name>A0A1A8WJ58_PLAMA</name>
<dbReference type="AlphaFoldDB" id="A0A1A8WJ58"/>
<reference evidence="3" key="1">
    <citation type="submission" date="2016-05" db="EMBL/GenBank/DDBJ databases">
        <authorList>
            <person name="Naeem Raeece"/>
        </authorList>
    </citation>
    <scope>NUCLEOTIDE SEQUENCE [LARGE SCALE GENOMIC DNA]</scope>
</reference>
<gene>
    <name evidence="2" type="ORF">PMALA_038050</name>
</gene>
<dbReference type="Proteomes" id="UP000078597">
    <property type="component" value="Unassembled WGS sequence"/>
</dbReference>
<feature type="compositionally biased region" description="Polar residues" evidence="1">
    <location>
        <begin position="301"/>
        <end position="324"/>
    </location>
</feature>
<feature type="compositionally biased region" description="Basic and acidic residues" evidence="1">
    <location>
        <begin position="290"/>
        <end position="300"/>
    </location>
</feature>
<accession>A0A1A8WJ58</accession>
<feature type="region of interest" description="Disordered" evidence="1">
    <location>
        <begin position="290"/>
        <end position="331"/>
    </location>
</feature>
<evidence type="ECO:0000256" key="1">
    <source>
        <dbReference type="SAM" id="MobiDB-lite"/>
    </source>
</evidence>
<protein>
    <submittedName>
        <fullName evidence="2">PIR Superfamily Protein</fullName>
    </submittedName>
</protein>
<dbReference type="VEuPathDB" id="PlasmoDB:PmUG01_00048700"/>
<evidence type="ECO:0000313" key="3">
    <source>
        <dbReference type="Proteomes" id="UP000078597"/>
    </source>
</evidence>
<dbReference type="InterPro" id="IPR008780">
    <property type="entry name" value="Plasmodium_Vir"/>
</dbReference>
<evidence type="ECO:0000313" key="2">
    <source>
        <dbReference type="EMBL" id="SBS92992.1"/>
    </source>
</evidence>